<feature type="active site" description="Charge relay system" evidence="4">
    <location>
        <position position="141"/>
    </location>
</feature>
<dbReference type="PANTHER" id="PTHR10794:SF94">
    <property type="entry name" value="ESTERASE YHET-RELATED"/>
    <property type="match status" value="1"/>
</dbReference>
<dbReference type="PANTHER" id="PTHR10794">
    <property type="entry name" value="ABHYDROLASE DOMAIN-CONTAINING PROTEIN"/>
    <property type="match status" value="1"/>
</dbReference>
<comment type="similarity">
    <text evidence="1">Belongs to the AB hydrolase superfamily. AB hydrolase 4 family.</text>
</comment>
<dbReference type="PROSITE" id="PS01133">
    <property type="entry name" value="UPF0017"/>
    <property type="match status" value="1"/>
</dbReference>
<dbReference type="InterPro" id="IPR012020">
    <property type="entry name" value="ABHD4"/>
</dbReference>
<dbReference type="NCBIfam" id="NF008218">
    <property type="entry name" value="PRK10985.1"/>
    <property type="match status" value="1"/>
</dbReference>
<gene>
    <name evidence="6" type="ORF">EPA86_10490</name>
</gene>
<dbReference type="PIRSF" id="PIRSF005211">
    <property type="entry name" value="Ab_hydro_YheT"/>
    <property type="match status" value="1"/>
</dbReference>
<dbReference type="EMBL" id="SAWY01000020">
    <property type="protein sequence ID" value="TPH15232.1"/>
    <property type="molecule type" value="Genomic_DNA"/>
</dbReference>
<dbReference type="OrthoDB" id="332676at2"/>
<feature type="active site" description="Charge relay system" evidence="4">
    <location>
        <position position="294"/>
    </location>
</feature>
<evidence type="ECO:0000313" key="7">
    <source>
        <dbReference type="Proteomes" id="UP000315303"/>
    </source>
</evidence>
<dbReference type="Proteomes" id="UP000315303">
    <property type="component" value="Unassembled WGS sequence"/>
</dbReference>
<protein>
    <submittedName>
        <fullName evidence="6">Hydrolase</fullName>
    </submittedName>
</protein>
<keyword evidence="2" id="KW-0719">Serine esterase</keyword>
<evidence type="ECO:0000256" key="2">
    <source>
        <dbReference type="ARBA" id="ARBA00022487"/>
    </source>
</evidence>
<dbReference type="GO" id="GO:0034338">
    <property type="term" value="F:short-chain carboxylesterase activity"/>
    <property type="evidence" value="ECO:0007669"/>
    <property type="project" value="TreeGrafter"/>
</dbReference>
<proteinExistence type="inferred from homology"/>
<sequence>MHKISQFKPAWWLANPHMQTLGAKLFKRKAIATVAETIELPDGDFIELAWTEIPSKRDNRPVTVILHGLEGSKDSHYANRMLAAVKVKGWIGVLMHFRGCGEMVNRKANSYHSGDTRDLSYLTKLLISRYPNTEFSILGFSLGGNVLTKYLAQEPSNPYKAATVICAPLDLASCSARINKGFSKLYQKYLLDMLKASTLLKVKAKLIKDITIEQLHAITNIKEFDNSITAPLNGFKNADDYYEKSSGKQVISQIKQPCLFIHAADDPFLCHQSTLPCIKLPTNITFEVSTGGGHVGFIYGKNPFKPKFWLEHRTLNYLAQFISTKRSATV</sequence>
<keyword evidence="7" id="KW-1185">Reference proteome</keyword>
<keyword evidence="3 6" id="KW-0378">Hydrolase</keyword>
<name>A0A502KUJ3_9GAMM</name>
<dbReference type="InterPro" id="IPR000073">
    <property type="entry name" value="AB_hydrolase_1"/>
</dbReference>
<feature type="active site" description="Charge relay system" evidence="4">
    <location>
        <position position="266"/>
    </location>
</feature>
<dbReference type="Pfam" id="PF00561">
    <property type="entry name" value="Abhydrolase_1"/>
    <property type="match status" value="1"/>
</dbReference>
<evidence type="ECO:0000256" key="3">
    <source>
        <dbReference type="ARBA" id="ARBA00022801"/>
    </source>
</evidence>
<dbReference type="InterPro" id="IPR029058">
    <property type="entry name" value="AB_hydrolase_fold"/>
</dbReference>
<accession>A0A502KUJ3</accession>
<dbReference type="RefSeq" id="WP_140603386.1">
    <property type="nucleotide sequence ID" value="NZ_SAWY01000020.1"/>
</dbReference>
<evidence type="ECO:0000313" key="6">
    <source>
        <dbReference type="EMBL" id="TPH15232.1"/>
    </source>
</evidence>
<dbReference type="AlphaFoldDB" id="A0A502KUJ3"/>
<reference evidence="6 7" key="1">
    <citation type="submission" date="2019-01" db="EMBL/GenBank/DDBJ databases">
        <title>Litorilituus lipolytica sp. nov., isolated from intertidal sand of the Yellow Sea in China.</title>
        <authorList>
            <person name="Liu A."/>
        </authorList>
    </citation>
    <scope>NUCLEOTIDE SEQUENCE [LARGE SCALE GENOMIC DNA]</scope>
    <source>
        <strain evidence="6 7">RZ04</strain>
    </source>
</reference>
<organism evidence="6 7">
    <name type="scientific">Litorilituus lipolyticus</name>
    <dbReference type="NCBI Taxonomy" id="2491017"/>
    <lineage>
        <taxon>Bacteria</taxon>
        <taxon>Pseudomonadati</taxon>
        <taxon>Pseudomonadota</taxon>
        <taxon>Gammaproteobacteria</taxon>
        <taxon>Alteromonadales</taxon>
        <taxon>Colwelliaceae</taxon>
        <taxon>Litorilituus</taxon>
    </lineage>
</organism>
<comment type="caution">
    <text evidence="6">The sequence shown here is derived from an EMBL/GenBank/DDBJ whole genome shotgun (WGS) entry which is preliminary data.</text>
</comment>
<dbReference type="InterPro" id="IPR050960">
    <property type="entry name" value="AB_hydrolase_4_sf"/>
</dbReference>
<evidence type="ECO:0000256" key="4">
    <source>
        <dbReference type="PIRSR" id="PIRSR005211-1"/>
    </source>
</evidence>
<evidence type="ECO:0000259" key="5">
    <source>
        <dbReference type="Pfam" id="PF00561"/>
    </source>
</evidence>
<feature type="domain" description="AB hydrolase-1" evidence="5">
    <location>
        <begin position="64"/>
        <end position="300"/>
    </location>
</feature>
<dbReference type="Gene3D" id="3.40.50.1820">
    <property type="entry name" value="alpha/beta hydrolase"/>
    <property type="match status" value="1"/>
</dbReference>
<dbReference type="InterPro" id="IPR000952">
    <property type="entry name" value="AB_hydrolase_4_CS"/>
</dbReference>
<evidence type="ECO:0000256" key="1">
    <source>
        <dbReference type="ARBA" id="ARBA00010884"/>
    </source>
</evidence>
<dbReference type="GO" id="GO:0047372">
    <property type="term" value="F:monoacylglycerol lipase activity"/>
    <property type="evidence" value="ECO:0007669"/>
    <property type="project" value="TreeGrafter"/>
</dbReference>
<dbReference type="SUPFAM" id="SSF53474">
    <property type="entry name" value="alpha/beta-Hydrolases"/>
    <property type="match status" value="1"/>
</dbReference>